<dbReference type="RefSeq" id="WP_047039444.1">
    <property type="nucleotide sequence ID" value="NZ_LDCO01000021.1"/>
</dbReference>
<organism evidence="1 3">
    <name type="scientific">Mycolicibacterium senegalense</name>
    <dbReference type="NCBI Taxonomy" id="1796"/>
    <lineage>
        <taxon>Bacteria</taxon>
        <taxon>Bacillati</taxon>
        <taxon>Actinomycetota</taxon>
        <taxon>Actinomycetes</taxon>
        <taxon>Mycobacteriales</taxon>
        <taxon>Mycobacteriaceae</taxon>
        <taxon>Mycolicibacterium</taxon>
    </lineage>
</organism>
<dbReference type="EMBL" id="LDPU01000001">
    <property type="protein sequence ID" value="KLO54104.1"/>
    <property type="molecule type" value="Genomic_DNA"/>
</dbReference>
<dbReference type="EMBL" id="LDPU01000001">
    <property type="protein sequence ID" value="KLO54169.1"/>
    <property type="molecule type" value="Genomic_DNA"/>
</dbReference>
<accession>A0ABR5G1Q8</accession>
<reference evidence="1 3" key="1">
    <citation type="submission" date="2015-05" db="EMBL/GenBank/DDBJ databases">
        <title>Genome sequence of Mycobacterium senegalense.</title>
        <authorList>
            <person name="Greninger A.L."/>
            <person name="Miller S."/>
        </authorList>
    </citation>
    <scope>NUCLEOTIDE SEQUENCE [LARGE SCALE GENOMIC DNA]</scope>
    <source>
        <strain evidence="1 3">CK2</strain>
    </source>
</reference>
<sequence>MADDKWIPPHMSASIDQQDALLRNLADKALTDYREHVDRDHGGEPSHCAQAVLVLGFMGMRIDPEQLALVPHEDALQQEIAYGLIAYLVERLYVGQLDASKAAAEILTVSEELRALKARIEAAQ</sequence>
<evidence type="ECO:0000313" key="1">
    <source>
        <dbReference type="EMBL" id="KLO54104.1"/>
    </source>
</evidence>
<evidence type="ECO:0000313" key="2">
    <source>
        <dbReference type="EMBL" id="KLO54169.1"/>
    </source>
</evidence>
<gene>
    <name evidence="1" type="ORF">ABW05_24185</name>
    <name evidence="2" type="ORF">ABW05_24610</name>
</gene>
<name>A0ABR5G1Q8_9MYCO</name>
<proteinExistence type="predicted"/>
<protein>
    <submittedName>
        <fullName evidence="1">Uncharacterized protein</fullName>
    </submittedName>
</protein>
<dbReference type="Proteomes" id="UP000036499">
    <property type="component" value="Unassembled WGS sequence"/>
</dbReference>
<keyword evidence="3" id="KW-1185">Reference proteome</keyword>
<comment type="caution">
    <text evidence="1">The sequence shown here is derived from an EMBL/GenBank/DDBJ whole genome shotgun (WGS) entry which is preliminary data.</text>
</comment>
<evidence type="ECO:0000313" key="3">
    <source>
        <dbReference type="Proteomes" id="UP000036499"/>
    </source>
</evidence>